<evidence type="ECO:0000313" key="2">
    <source>
        <dbReference type="EMBL" id="KAK2560451.1"/>
    </source>
</evidence>
<feature type="region of interest" description="Disordered" evidence="1">
    <location>
        <begin position="256"/>
        <end position="300"/>
    </location>
</feature>
<keyword evidence="3" id="KW-1185">Reference proteome</keyword>
<feature type="region of interest" description="Disordered" evidence="1">
    <location>
        <begin position="537"/>
        <end position="576"/>
    </location>
</feature>
<dbReference type="EMBL" id="JARQWQ010000036">
    <property type="protein sequence ID" value="KAK2560451.1"/>
    <property type="molecule type" value="Genomic_DNA"/>
</dbReference>
<feature type="region of interest" description="Disordered" evidence="1">
    <location>
        <begin position="791"/>
        <end position="859"/>
    </location>
</feature>
<feature type="region of interest" description="Disordered" evidence="1">
    <location>
        <begin position="1010"/>
        <end position="1126"/>
    </location>
</feature>
<feature type="region of interest" description="Disordered" evidence="1">
    <location>
        <begin position="199"/>
        <end position="221"/>
    </location>
</feature>
<feature type="compositionally biased region" description="Basic and acidic residues" evidence="1">
    <location>
        <begin position="541"/>
        <end position="563"/>
    </location>
</feature>
<feature type="compositionally biased region" description="Low complexity" evidence="1">
    <location>
        <begin position="259"/>
        <end position="274"/>
    </location>
</feature>
<reference evidence="2" key="1">
    <citation type="journal article" date="2023" name="G3 (Bethesda)">
        <title>Whole genome assembly and annotation of the endangered Caribbean coral Acropora cervicornis.</title>
        <authorList>
            <person name="Selwyn J.D."/>
            <person name="Vollmer S.V."/>
        </authorList>
    </citation>
    <scope>NUCLEOTIDE SEQUENCE</scope>
    <source>
        <strain evidence="2">K2</strain>
    </source>
</reference>
<comment type="caution">
    <text evidence="2">The sequence shown here is derived from an EMBL/GenBank/DDBJ whole genome shotgun (WGS) entry which is preliminary data.</text>
</comment>
<feature type="compositionally biased region" description="Polar residues" evidence="1">
    <location>
        <begin position="564"/>
        <end position="576"/>
    </location>
</feature>
<organism evidence="2 3">
    <name type="scientific">Acropora cervicornis</name>
    <name type="common">Staghorn coral</name>
    <dbReference type="NCBI Taxonomy" id="6130"/>
    <lineage>
        <taxon>Eukaryota</taxon>
        <taxon>Metazoa</taxon>
        <taxon>Cnidaria</taxon>
        <taxon>Anthozoa</taxon>
        <taxon>Hexacorallia</taxon>
        <taxon>Scleractinia</taxon>
        <taxon>Astrocoeniina</taxon>
        <taxon>Acroporidae</taxon>
        <taxon>Acropora</taxon>
    </lineage>
</organism>
<gene>
    <name evidence="2" type="ORF">P5673_016802</name>
</gene>
<protein>
    <submittedName>
        <fullName evidence="2">Uncharacterized protein</fullName>
    </submittedName>
</protein>
<feature type="compositionally biased region" description="Polar residues" evidence="1">
    <location>
        <begin position="201"/>
        <end position="212"/>
    </location>
</feature>
<feature type="region of interest" description="Disordered" evidence="1">
    <location>
        <begin position="898"/>
        <end position="948"/>
    </location>
</feature>
<reference evidence="2" key="2">
    <citation type="journal article" date="2023" name="Science">
        <title>Genomic signatures of disease resistance in endangered staghorn corals.</title>
        <authorList>
            <person name="Vollmer S.V."/>
            <person name="Selwyn J.D."/>
            <person name="Despard B.A."/>
            <person name="Roesel C.L."/>
        </authorList>
    </citation>
    <scope>NUCLEOTIDE SEQUENCE</scope>
    <source>
        <strain evidence="2">K2</strain>
    </source>
</reference>
<feature type="compositionally biased region" description="Polar residues" evidence="1">
    <location>
        <begin position="832"/>
        <end position="851"/>
    </location>
</feature>
<evidence type="ECO:0000313" key="3">
    <source>
        <dbReference type="Proteomes" id="UP001249851"/>
    </source>
</evidence>
<name>A0AAD9QGD4_ACRCE</name>
<accession>A0AAD9QGD4</accession>
<evidence type="ECO:0000256" key="1">
    <source>
        <dbReference type="SAM" id="MobiDB-lite"/>
    </source>
</evidence>
<feature type="compositionally biased region" description="Polar residues" evidence="1">
    <location>
        <begin position="1057"/>
        <end position="1078"/>
    </location>
</feature>
<feature type="region of interest" description="Disordered" evidence="1">
    <location>
        <begin position="153"/>
        <end position="172"/>
    </location>
</feature>
<dbReference type="Proteomes" id="UP001249851">
    <property type="component" value="Unassembled WGS sequence"/>
</dbReference>
<proteinExistence type="predicted"/>
<sequence>VNVYYKDLGLFTAGDLSWNQHVDKITAKVRFQFFNSSFTFSLMSWVHILSEYYKSTHNILRTKEECITFEAMNFLKHGEFDYPNVKEALYRRSLLFIRGDGGSTLNSEKGSLPVQELCYNERRRRFHAQHQAAEDIAPSFYDLQVPRNRFERGTRMEEGNRDNRNGMAGREEGNEQFHGSVIDIGQPLAEFQVASNDIERASQNQGTISRSTSSEDEMDELNEQFDRLQERNRQPRIRRDYLQRAADISGPLAELQVPGTNIGDNDTINTTNGGAVASEDGRVGNESGSRGDATTTKKKKRCRKHYMDVAEQISGSLAGLHIAATSDDRSFDEQSRHHFRVDEAVGYDPGTGSLLRRESFGYETFCHSEEPRLAQQESISEYNPNGSCFDSYSRSVLQHEKLLATEQDLANGGSITKSASEQLSDCSPNVACRSGFKYEISKGSTSQIEARNNGEQGMQQGSRELACQESISQHGVNDPCVSVSEFYRGKFDVFTDYSLPQTQGEVLESAHSTTCPIEGATGVAKCHKDERNIQLDSCQYQRDEEPSSKKSKLSEEVKSEKQWPSHNGGSDAQTSLPHRLNSEMLSIQATHLEFVAREEIHKYDLRNNLPHSRERNNDSLSSEFEQMNLGDNTSVETGIASDYSIGRRSDWNGGTQALPGGFEDGVSGCSGRLDSANCDYISWQNPGPNDLYSSTDAQRLVTVENSSGSGNGLASVESNAWHKVLKDKSKVVKPNTKSAYRELTQNISGDLRAMNLQLDRTKERKDRTEREQRPVNNLELCCGSTLLAGDTNDSLPFPLETDQGNEQEERRVTDPGRAGRSNNAVCDEMRVTPTTFDSSSANSNQRVASSKNETHEAAELRRTQIEEQQKLTDNMGPELQALVIEMMQRDANELGGGHVLYCGNSNPPVPPRLQSHRQGEDRRQGAAAHGSSQQSTGKKSGKKKKKTRHYKELAGLMAPELAALNATLTNGHGRGPGQLHGDEGTTIPYVAHQGAAGGSPKNNDVREISRAESPANQRQQRENRRSADGGRDSTRRPGKENKLPSQKHETKDDVTRSRSSQMAENTASPLQRFNSQLDEQQKQRALINGATSPTPDEMGDGLVARNRSSERDGSSSSQGSPHNPLK</sequence>
<feature type="compositionally biased region" description="Basic residues" evidence="1">
    <location>
        <begin position="939"/>
        <end position="948"/>
    </location>
</feature>
<dbReference type="AlphaFoldDB" id="A0AAD9QGD4"/>
<feature type="non-terminal residue" evidence="2">
    <location>
        <position position="1"/>
    </location>
</feature>
<feature type="compositionally biased region" description="Basic and acidic residues" evidence="1">
    <location>
        <begin position="1019"/>
        <end position="1056"/>
    </location>
</feature>